<protein>
    <submittedName>
        <fullName evidence="1">Uncharacterized protein</fullName>
    </submittedName>
</protein>
<gene>
    <name evidence="1" type="ORF">OIDMADRAFT_52550</name>
</gene>
<reference evidence="2" key="2">
    <citation type="submission" date="2015-01" db="EMBL/GenBank/DDBJ databases">
        <title>Evolutionary Origins and Diversification of the Mycorrhizal Mutualists.</title>
        <authorList>
            <consortium name="DOE Joint Genome Institute"/>
            <consortium name="Mycorrhizal Genomics Consortium"/>
            <person name="Kohler A."/>
            <person name="Kuo A."/>
            <person name="Nagy L.G."/>
            <person name="Floudas D."/>
            <person name="Copeland A."/>
            <person name="Barry K.W."/>
            <person name="Cichocki N."/>
            <person name="Veneault-Fourrey C."/>
            <person name="LaButti K."/>
            <person name="Lindquist E.A."/>
            <person name="Lipzen A."/>
            <person name="Lundell T."/>
            <person name="Morin E."/>
            <person name="Murat C."/>
            <person name="Riley R."/>
            <person name="Ohm R."/>
            <person name="Sun H."/>
            <person name="Tunlid A."/>
            <person name="Henrissat B."/>
            <person name="Grigoriev I.V."/>
            <person name="Hibbett D.S."/>
            <person name="Martin F."/>
        </authorList>
    </citation>
    <scope>NUCLEOTIDE SEQUENCE [LARGE SCALE GENOMIC DNA]</scope>
    <source>
        <strain evidence="2">Zn</strain>
    </source>
</reference>
<dbReference type="PANTHER" id="PTHR42060:SF1">
    <property type="entry name" value="NHL REPEAT-CONTAINING PROTEIN"/>
    <property type="match status" value="1"/>
</dbReference>
<dbReference type="AlphaFoldDB" id="A0A0C3CUR1"/>
<accession>A0A0C3CUR1</accession>
<dbReference type="OrthoDB" id="9977941at2759"/>
<evidence type="ECO:0000313" key="2">
    <source>
        <dbReference type="Proteomes" id="UP000054321"/>
    </source>
</evidence>
<dbReference type="PANTHER" id="PTHR42060">
    <property type="entry name" value="NHL REPEAT-CONTAINING PROTEIN-RELATED"/>
    <property type="match status" value="1"/>
</dbReference>
<reference evidence="1 2" key="1">
    <citation type="submission" date="2014-04" db="EMBL/GenBank/DDBJ databases">
        <authorList>
            <consortium name="DOE Joint Genome Institute"/>
            <person name="Kuo A."/>
            <person name="Martino E."/>
            <person name="Perotto S."/>
            <person name="Kohler A."/>
            <person name="Nagy L.G."/>
            <person name="Floudas D."/>
            <person name="Copeland A."/>
            <person name="Barry K.W."/>
            <person name="Cichocki N."/>
            <person name="Veneault-Fourrey C."/>
            <person name="LaButti K."/>
            <person name="Lindquist E.A."/>
            <person name="Lipzen A."/>
            <person name="Lundell T."/>
            <person name="Morin E."/>
            <person name="Murat C."/>
            <person name="Sun H."/>
            <person name="Tunlid A."/>
            <person name="Henrissat B."/>
            <person name="Grigoriev I.V."/>
            <person name="Hibbett D.S."/>
            <person name="Martin F."/>
            <person name="Nordberg H.P."/>
            <person name="Cantor M.N."/>
            <person name="Hua S.X."/>
        </authorList>
    </citation>
    <scope>NUCLEOTIDE SEQUENCE [LARGE SCALE GENOMIC DNA]</scope>
    <source>
        <strain evidence="1 2">Zn</strain>
    </source>
</reference>
<dbReference type="InParanoid" id="A0A0C3CUR1"/>
<dbReference type="HOGENOM" id="CLU_2264511_0_0_1"/>
<proteinExistence type="predicted"/>
<sequence length="103" mass="10822">MTVYRTLPNGSVAIPPKLRHVATFANAIVLNGLTHVDGQYEYVLAADSYAGVILKVDIAAGSVTTAINDTSMAPTATKAAGINGLGYQNGYLCYTNTATNSYY</sequence>
<name>A0A0C3CUR1_OIDMZ</name>
<evidence type="ECO:0000313" key="1">
    <source>
        <dbReference type="EMBL" id="KIN02719.1"/>
    </source>
</evidence>
<dbReference type="EMBL" id="KN832874">
    <property type="protein sequence ID" value="KIN02719.1"/>
    <property type="molecule type" value="Genomic_DNA"/>
</dbReference>
<dbReference type="Proteomes" id="UP000054321">
    <property type="component" value="Unassembled WGS sequence"/>
</dbReference>
<dbReference type="Gene3D" id="2.120.10.30">
    <property type="entry name" value="TolB, C-terminal domain"/>
    <property type="match status" value="1"/>
</dbReference>
<dbReference type="InterPro" id="IPR011042">
    <property type="entry name" value="6-blade_b-propeller_TolB-like"/>
</dbReference>
<dbReference type="InterPro" id="IPR052998">
    <property type="entry name" value="Hetero-Diels-Alderase-like"/>
</dbReference>
<organism evidence="1 2">
    <name type="scientific">Oidiodendron maius (strain Zn)</name>
    <dbReference type="NCBI Taxonomy" id="913774"/>
    <lineage>
        <taxon>Eukaryota</taxon>
        <taxon>Fungi</taxon>
        <taxon>Dikarya</taxon>
        <taxon>Ascomycota</taxon>
        <taxon>Pezizomycotina</taxon>
        <taxon>Leotiomycetes</taxon>
        <taxon>Leotiomycetes incertae sedis</taxon>
        <taxon>Myxotrichaceae</taxon>
        <taxon>Oidiodendron</taxon>
    </lineage>
</organism>
<keyword evidence="2" id="KW-1185">Reference proteome</keyword>
<dbReference type="SUPFAM" id="SSF63829">
    <property type="entry name" value="Calcium-dependent phosphotriesterase"/>
    <property type="match status" value="1"/>
</dbReference>